<sequence length="155" mass="17383">MVGKVERVDEMTNDFWKFYMETHVRVTDDHTRTHLLMATDVPSGEWNFPAEEFFVMTAANPWSSDQFTPQMNAALNAGLRRGLERAGAFLFDAVGHDPASTWIEPGFAVMGLDEATVLEFARQFGQNAVYRMSPGAFTCVGALLENRETRALQIS</sequence>
<evidence type="ECO:0000313" key="2">
    <source>
        <dbReference type="EMBL" id="CAB4699415.1"/>
    </source>
</evidence>
<dbReference type="EMBL" id="CAFBRC010000040">
    <property type="protein sequence ID" value="CAB5075168.1"/>
    <property type="molecule type" value="Genomic_DNA"/>
</dbReference>
<dbReference type="EMBL" id="CAFBAA010000025">
    <property type="protein sequence ID" value="CAB4844030.1"/>
    <property type="molecule type" value="Genomic_DNA"/>
</dbReference>
<evidence type="ECO:0000313" key="3">
    <source>
        <dbReference type="EMBL" id="CAB4844030.1"/>
    </source>
</evidence>
<dbReference type="AlphaFoldDB" id="A0A6J6MXK9"/>
<organism evidence="1">
    <name type="scientific">freshwater metagenome</name>
    <dbReference type="NCBI Taxonomy" id="449393"/>
    <lineage>
        <taxon>unclassified sequences</taxon>
        <taxon>metagenomes</taxon>
        <taxon>ecological metagenomes</taxon>
    </lineage>
</organism>
<protein>
    <submittedName>
        <fullName evidence="1">Unannotated protein</fullName>
    </submittedName>
</protein>
<accession>A0A6J6MXK9</accession>
<dbReference type="EMBL" id="CAEZXN010000024">
    <property type="protein sequence ID" value="CAB4699415.1"/>
    <property type="molecule type" value="Genomic_DNA"/>
</dbReference>
<evidence type="ECO:0000313" key="4">
    <source>
        <dbReference type="EMBL" id="CAB5075168.1"/>
    </source>
</evidence>
<dbReference type="EMBL" id="CAEZXB010000018">
    <property type="protein sequence ID" value="CAB4679101.1"/>
    <property type="molecule type" value="Genomic_DNA"/>
</dbReference>
<dbReference type="InterPro" id="IPR021710">
    <property type="entry name" value="DUF3293"/>
</dbReference>
<proteinExistence type="predicted"/>
<gene>
    <name evidence="1" type="ORF">UFOPK2342_01007</name>
    <name evidence="2" type="ORF">UFOPK2423_01088</name>
    <name evidence="3" type="ORF">UFOPK3266_01033</name>
    <name evidence="4" type="ORF">UFOPK4367_00741</name>
</gene>
<evidence type="ECO:0000313" key="1">
    <source>
        <dbReference type="EMBL" id="CAB4679101.1"/>
    </source>
</evidence>
<reference evidence="1" key="1">
    <citation type="submission" date="2020-05" db="EMBL/GenBank/DDBJ databases">
        <authorList>
            <person name="Chiriac C."/>
            <person name="Salcher M."/>
            <person name="Ghai R."/>
            <person name="Kavagutti S V."/>
        </authorList>
    </citation>
    <scope>NUCLEOTIDE SEQUENCE</scope>
</reference>
<dbReference type="Pfam" id="PF11697">
    <property type="entry name" value="DUF3293"/>
    <property type="match status" value="1"/>
</dbReference>
<name>A0A6J6MXK9_9ZZZZ</name>